<dbReference type="KEGG" id="chq:AQ619_15655"/>
<gene>
    <name evidence="2" type="ORF">AQ619_15655</name>
</gene>
<keyword evidence="1" id="KW-1133">Transmembrane helix</keyword>
<dbReference type="STRING" id="69395.AQ619_15655"/>
<dbReference type="InterPro" id="IPR018750">
    <property type="entry name" value="DUF2306_membrane"/>
</dbReference>
<reference evidence="2 3" key="1">
    <citation type="submission" date="2015-10" db="EMBL/GenBank/DDBJ databases">
        <title>Conservation of the essential genome among Caulobacter and Brevundimonas species.</title>
        <authorList>
            <person name="Scott D."/>
            <person name="Ely B."/>
        </authorList>
    </citation>
    <scope>NUCLEOTIDE SEQUENCE [LARGE SCALE GENOMIC DNA]</scope>
    <source>
        <strain evidence="2 3">CB4</strain>
    </source>
</reference>
<feature type="transmembrane region" description="Helical" evidence="1">
    <location>
        <begin position="97"/>
        <end position="117"/>
    </location>
</feature>
<dbReference type="OrthoDB" id="9815686at2"/>
<name>A0A0P0P382_9CAUL</name>
<keyword evidence="1" id="KW-0472">Membrane</keyword>
<dbReference type="EMBL" id="CP013002">
    <property type="protein sequence ID" value="ALL14675.1"/>
    <property type="molecule type" value="Genomic_DNA"/>
</dbReference>
<accession>A0A0P0P382</accession>
<organism evidence="2 3">
    <name type="scientific">Caulobacter henricii</name>
    <dbReference type="NCBI Taxonomy" id="69395"/>
    <lineage>
        <taxon>Bacteria</taxon>
        <taxon>Pseudomonadati</taxon>
        <taxon>Pseudomonadota</taxon>
        <taxon>Alphaproteobacteria</taxon>
        <taxon>Caulobacterales</taxon>
        <taxon>Caulobacteraceae</taxon>
        <taxon>Caulobacter</taxon>
    </lineage>
</organism>
<evidence type="ECO:0000313" key="3">
    <source>
        <dbReference type="Proteomes" id="UP000056905"/>
    </source>
</evidence>
<dbReference type="AlphaFoldDB" id="A0A0P0P382"/>
<proteinExistence type="predicted"/>
<feature type="transmembrane region" description="Helical" evidence="1">
    <location>
        <begin position="123"/>
        <end position="143"/>
    </location>
</feature>
<dbReference type="Proteomes" id="UP000056905">
    <property type="component" value="Chromosome"/>
</dbReference>
<evidence type="ECO:0000256" key="1">
    <source>
        <dbReference type="SAM" id="Phobius"/>
    </source>
</evidence>
<sequence length="183" mass="19269">MADQDKSMQRPTLSGRFGVLALGAATLAILAASPGVLAAPLRVLQGLGFRPHAPDLGLLAAAPLVIQLHVAGAVTAFVIGAVLLAGVKGTGLHKALGWTWVLAMTLTAVSSLFIRTINPGHFSLIHLLSGWTLIALPMAIFAIKRRKVRQHARAMTGMFVGGLLIAGLFTFLPGRLMWHVFLG</sequence>
<feature type="transmembrane region" description="Helical" evidence="1">
    <location>
        <begin position="155"/>
        <end position="178"/>
    </location>
</feature>
<dbReference type="Pfam" id="PF10067">
    <property type="entry name" value="DUF2306"/>
    <property type="match status" value="1"/>
</dbReference>
<feature type="transmembrane region" description="Helical" evidence="1">
    <location>
        <begin position="62"/>
        <end position="85"/>
    </location>
</feature>
<dbReference type="RefSeq" id="WP_062151759.1">
    <property type="nucleotide sequence ID" value="NZ_CP013002.1"/>
</dbReference>
<keyword evidence="3" id="KW-1185">Reference proteome</keyword>
<evidence type="ECO:0008006" key="4">
    <source>
        <dbReference type="Google" id="ProtNLM"/>
    </source>
</evidence>
<keyword evidence="1" id="KW-0812">Transmembrane</keyword>
<evidence type="ECO:0000313" key="2">
    <source>
        <dbReference type="EMBL" id="ALL14675.1"/>
    </source>
</evidence>
<protein>
    <recommendedName>
        <fullName evidence="4">DUF2306 domain-containing protein</fullName>
    </recommendedName>
</protein>